<organism evidence="2 3">
    <name type="scientific">Deinococcus multiflagellatus</name>
    <dbReference type="NCBI Taxonomy" id="1656887"/>
    <lineage>
        <taxon>Bacteria</taxon>
        <taxon>Thermotogati</taxon>
        <taxon>Deinococcota</taxon>
        <taxon>Deinococci</taxon>
        <taxon>Deinococcales</taxon>
        <taxon>Deinococcaceae</taxon>
        <taxon>Deinococcus</taxon>
    </lineage>
</organism>
<evidence type="ECO:0008006" key="4">
    <source>
        <dbReference type="Google" id="ProtNLM"/>
    </source>
</evidence>
<sequence length="109" mass="11436">MDSPLPLGPVGLYFIGCVLLAFRLLGFEKALPLSRRAAQALPGGLVLMPTLLLFMVWWRPGVPFWSVAGKAGLAASAALVLAGLVALGIHPVLPIALALVVWALSVRRG</sequence>
<feature type="transmembrane region" description="Helical" evidence="1">
    <location>
        <begin position="78"/>
        <end position="104"/>
    </location>
</feature>
<gene>
    <name evidence="2" type="ORF">ACFP90_01180</name>
</gene>
<comment type="caution">
    <text evidence="2">The sequence shown here is derived from an EMBL/GenBank/DDBJ whole genome shotgun (WGS) entry which is preliminary data.</text>
</comment>
<dbReference type="RefSeq" id="WP_224605790.1">
    <property type="nucleotide sequence ID" value="NZ_JAIQXV010000003.1"/>
</dbReference>
<feature type="transmembrane region" description="Helical" evidence="1">
    <location>
        <begin position="6"/>
        <end position="25"/>
    </location>
</feature>
<name>A0ABW1ZF94_9DEIO</name>
<protein>
    <recommendedName>
        <fullName evidence="4">Branched-chain amino acid transport</fullName>
    </recommendedName>
</protein>
<reference evidence="3" key="1">
    <citation type="journal article" date="2019" name="Int. J. Syst. Evol. Microbiol.">
        <title>The Global Catalogue of Microorganisms (GCM) 10K type strain sequencing project: providing services to taxonomists for standard genome sequencing and annotation.</title>
        <authorList>
            <consortium name="The Broad Institute Genomics Platform"/>
            <consortium name="The Broad Institute Genome Sequencing Center for Infectious Disease"/>
            <person name="Wu L."/>
            <person name="Ma J."/>
        </authorList>
    </citation>
    <scope>NUCLEOTIDE SEQUENCE [LARGE SCALE GENOMIC DNA]</scope>
    <source>
        <strain evidence="3">CCUG 63830</strain>
    </source>
</reference>
<keyword evidence="1" id="KW-0812">Transmembrane</keyword>
<evidence type="ECO:0000313" key="3">
    <source>
        <dbReference type="Proteomes" id="UP001596317"/>
    </source>
</evidence>
<keyword evidence="1" id="KW-0472">Membrane</keyword>
<accession>A0ABW1ZF94</accession>
<proteinExistence type="predicted"/>
<evidence type="ECO:0000313" key="2">
    <source>
        <dbReference type="EMBL" id="MFC6659123.1"/>
    </source>
</evidence>
<dbReference type="EMBL" id="JBHSWB010000001">
    <property type="protein sequence ID" value="MFC6659123.1"/>
    <property type="molecule type" value="Genomic_DNA"/>
</dbReference>
<evidence type="ECO:0000256" key="1">
    <source>
        <dbReference type="SAM" id="Phobius"/>
    </source>
</evidence>
<keyword evidence="3" id="KW-1185">Reference proteome</keyword>
<dbReference type="Proteomes" id="UP001596317">
    <property type="component" value="Unassembled WGS sequence"/>
</dbReference>
<keyword evidence="1" id="KW-1133">Transmembrane helix</keyword>
<feature type="transmembrane region" description="Helical" evidence="1">
    <location>
        <begin position="37"/>
        <end position="58"/>
    </location>
</feature>